<evidence type="ECO:0000259" key="4">
    <source>
        <dbReference type="PROSITE" id="PS51063"/>
    </source>
</evidence>
<dbReference type="RefSeq" id="WP_111969469.1">
    <property type="nucleotide sequence ID" value="NZ_VOAP01000016.1"/>
</dbReference>
<gene>
    <name evidence="5" type="ORF">YZ82_06685</name>
</gene>
<dbReference type="PROSITE" id="PS51063">
    <property type="entry name" value="HTH_CRP_2"/>
    <property type="match status" value="1"/>
</dbReference>
<evidence type="ECO:0000313" key="5">
    <source>
        <dbReference type="EMBL" id="TWO19767.1"/>
    </source>
</evidence>
<dbReference type="GO" id="GO:0006355">
    <property type="term" value="P:regulation of DNA-templated transcription"/>
    <property type="evidence" value="ECO:0007669"/>
    <property type="project" value="InterPro"/>
</dbReference>
<dbReference type="Gene3D" id="1.10.10.10">
    <property type="entry name" value="Winged helix-like DNA-binding domain superfamily/Winged helix DNA-binding domain"/>
    <property type="match status" value="1"/>
</dbReference>
<evidence type="ECO:0000256" key="1">
    <source>
        <dbReference type="ARBA" id="ARBA00023015"/>
    </source>
</evidence>
<dbReference type="InterPro" id="IPR036388">
    <property type="entry name" value="WH-like_DNA-bd_sf"/>
</dbReference>
<evidence type="ECO:0000313" key="6">
    <source>
        <dbReference type="Proteomes" id="UP000321812"/>
    </source>
</evidence>
<dbReference type="Gene3D" id="2.60.120.10">
    <property type="entry name" value="Jelly Rolls"/>
    <property type="match status" value="1"/>
</dbReference>
<dbReference type="EMBL" id="VOAP01000016">
    <property type="protein sequence ID" value="TWO19767.1"/>
    <property type="molecule type" value="Genomic_DNA"/>
</dbReference>
<keyword evidence="2" id="KW-0238">DNA-binding</keyword>
<dbReference type="InterPro" id="IPR014710">
    <property type="entry name" value="RmlC-like_jellyroll"/>
</dbReference>
<dbReference type="SUPFAM" id="SSF46785">
    <property type="entry name" value="Winged helix' DNA-binding domain"/>
    <property type="match status" value="1"/>
</dbReference>
<proteinExistence type="predicted"/>
<dbReference type="Proteomes" id="UP000321812">
    <property type="component" value="Unassembled WGS sequence"/>
</dbReference>
<dbReference type="InterPro" id="IPR018490">
    <property type="entry name" value="cNMP-bd_dom_sf"/>
</dbReference>
<feature type="domain" description="HTH crp-type" evidence="4">
    <location>
        <begin position="138"/>
        <end position="211"/>
    </location>
</feature>
<dbReference type="InterPro" id="IPR012318">
    <property type="entry name" value="HTH_CRP"/>
</dbReference>
<accession>A0A562XCD5</accession>
<dbReference type="Pfam" id="PF13545">
    <property type="entry name" value="HTH_Crp_2"/>
    <property type="match status" value="1"/>
</dbReference>
<dbReference type="SUPFAM" id="SSF51206">
    <property type="entry name" value="cAMP-binding domain-like"/>
    <property type="match status" value="1"/>
</dbReference>
<evidence type="ECO:0000256" key="3">
    <source>
        <dbReference type="ARBA" id="ARBA00023163"/>
    </source>
</evidence>
<name>A0A562XCD5_CAMHY</name>
<reference evidence="5 6" key="1">
    <citation type="submission" date="2019-07" db="EMBL/GenBank/DDBJ databases">
        <title>Rapid identification of Enteric Bacteria from Whole Genome Sequences (WGS) using Average Nucleotide Identity (ANI).</title>
        <authorList>
            <person name="Lane C."/>
        </authorList>
    </citation>
    <scope>NUCLEOTIDE SEQUENCE [LARGE SCALE GENOMIC DNA]</scope>
    <source>
        <strain evidence="5 6">D2411</strain>
    </source>
</reference>
<dbReference type="InterPro" id="IPR036390">
    <property type="entry name" value="WH_DNA-bd_sf"/>
</dbReference>
<dbReference type="GO" id="GO:0003677">
    <property type="term" value="F:DNA binding"/>
    <property type="evidence" value="ECO:0007669"/>
    <property type="project" value="UniProtKB-KW"/>
</dbReference>
<organism evidence="5 6">
    <name type="scientific">Campylobacter hyointestinalis</name>
    <dbReference type="NCBI Taxonomy" id="198"/>
    <lineage>
        <taxon>Bacteria</taxon>
        <taxon>Pseudomonadati</taxon>
        <taxon>Campylobacterota</taxon>
        <taxon>Epsilonproteobacteria</taxon>
        <taxon>Campylobacterales</taxon>
        <taxon>Campylobacteraceae</taxon>
        <taxon>Campylobacter</taxon>
    </lineage>
</organism>
<keyword evidence="3" id="KW-0804">Transcription</keyword>
<sequence>MKSKSSSMNTTRLNLGRYDNYSLLSDDELSKFKQVCHLKSNTIYCDKLQILLIKSGSAKLSFFENGKEFILNFLSQGNIALLDKNISMEFLENSEVLEISLYKVQKLLKNEKFSMSLFNSLIRQIVLQRNIIKDIVFKNIDRRLYSFLISLANEQNEFIRDKQVITLPFSIKTLSELLGFERQSVSTAFNKLLKTGFLSKCGKNRYMINLI</sequence>
<dbReference type="AlphaFoldDB" id="A0A562XCD5"/>
<protein>
    <submittedName>
        <fullName evidence="5">Crp/Fnr family transcriptional regulator</fullName>
    </submittedName>
</protein>
<evidence type="ECO:0000256" key="2">
    <source>
        <dbReference type="ARBA" id="ARBA00023125"/>
    </source>
</evidence>
<keyword evidence="1" id="KW-0805">Transcription regulation</keyword>
<comment type="caution">
    <text evidence="5">The sequence shown here is derived from an EMBL/GenBank/DDBJ whole genome shotgun (WGS) entry which is preliminary data.</text>
</comment>